<dbReference type="KEGG" id="vgu:HYG85_22095"/>
<evidence type="ECO:0000313" key="2">
    <source>
        <dbReference type="EMBL" id="QUH31469.1"/>
    </source>
</evidence>
<feature type="region of interest" description="Disordered" evidence="1">
    <location>
        <begin position="33"/>
        <end position="105"/>
    </location>
</feature>
<gene>
    <name evidence="2" type="ORF">HYG85_22095</name>
</gene>
<dbReference type="RefSeq" id="WP_212691475.1">
    <property type="nucleotide sequence ID" value="NZ_CP058561.1"/>
</dbReference>
<evidence type="ECO:0000256" key="1">
    <source>
        <dbReference type="SAM" id="MobiDB-lite"/>
    </source>
</evidence>
<dbReference type="Proteomes" id="UP000677305">
    <property type="component" value="Chromosome"/>
</dbReference>
<evidence type="ECO:0000313" key="3">
    <source>
        <dbReference type="Proteomes" id="UP000677305"/>
    </source>
</evidence>
<organism evidence="2 3">
    <name type="scientific">Vallitalea guaymasensis</name>
    <dbReference type="NCBI Taxonomy" id="1185412"/>
    <lineage>
        <taxon>Bacteria</taxon>
        <taxon>Bacillati</taxon>
        <taxon>Bacillota</taxon>
        <taxon>Clostridia</taxon>
        <taxon>Lachnospirales</taxon>
        <taxon>Vallitaleaceae</taxon>
        <taxon>Vallitalea</taxon>
    </lineage>
</organism>
<sequence length="105" mass="12136">MSIRPLDMQVMLPKTQEIANIKHLDQQKANINQHNIAHSMESKVENETKNVVKSNENEKAYSRPDAKKKGNNKYQNNKKKKDNKKEGSDKGKKNHVGRTKIDIRI</sequence>
<dbReference type="EMBL" id="CP058561">
    <property type="protein sequence ID" value="QUH31469.1"/>
    <property type="molecule type" value="Genomic_DNA"/>
</dbReference>
<proteinExistence type="predicted"/>
<dbReference type="AlphaFoldDB" id="A0A8J8ME95"/>
<reference evidence="2 3" key="1">
    <citation type="submission" date="2020-07" db="EMBL/GenBank/DDBJ databases">
        <title>Vallitalea guaymasensis genome.</title>
        <authorList>
            <person name="Postec A."/>
        </authorList>
    </citation>
    <scope>NUCLEOTIDE SEQUENCE [LARGE SCALE GENOMIC DNA]</scope>
    <source>
        <strain evidence="2 3">Ra1766G1</strain>
    </source>
</reference>
<accession>A0A8J8ME95</accession>
<feature type="compositionally biased region" description="Basic and acidic residues" evidence="1">
    <location>
        <begin position="40"/>
        <end position="68"/>
    </location>
</feature>
<name>A0A8J8ME95_9FIRM</name>
<protein>
    <submittedName>
        <fullName evidence="2">Uncharacterized protein</fullName>
    </submittedName>
</protein>
<keyword evidence="3" id="KW-1185">Reference proteome</keyword>